<dbReference type="EMBL" id="BAABME010000742">
    <property type="protein sequence ID" value="GAA0145166.1"/>
    <property type="molecule type" value="Genomic_DNA"/>
</dbReference>
<organism evidence="2 3">
    <name type="scientific">Lithospermum erythrorhizon</name>
    <name type="common">Purple gromwell</name>
    <name type="synonym">Lithospermum officinale var. erythrorhizon</name>
    <dbReference type="NCBI Taxonomy" id="34254"/>
    <lineage>
        <taxon>Eukaryota</taxon>
        <taxon>Viridiplantae</taxon>
        <taxon>Streptophyta</taxon>
        <taxon>Embryophyta</taxon>
        <taxon>Tracheophyta</taxon>
        <taxon>Spermatophyta</taxon>
        <taxon>Magnoliopsida</taxon>
        <taxon>eudicotyledons</taxon>
        <taxon>Gunneridae</taxon>
        <taxon>Pentapetalae</taxon>
        <taxon>asterids</taxon>
        <taxon>lamiids</taxon>
        <taxon>Boraginales</taxon>
        <taxon>Boraginaceae</taxon>
        <taxon>Boraginoideae</taxon>
        <taxon>Lithospermeae</taxon>
        <taxon>Lithospermum</taxon>
    </lineage>
</organism>
<evidence type="ECO:0000313" key="3">
    <source>
        <dbReference type="Proteomes" id="UP001454036"/>
    </source>
</evidence>
<reference evidence="2 3" key="1">
    <citation type="submission" date="2024-01" db="EMBL/GenBank/DDBJ databases">
        <title>The complete chloroplast genome sequence of Lithospermum erythrorhizon: insights into the phylogenetic relationship among Boraginaceae species and the maternal lineages of purple gromwells.</title>
        <authorList>
            <person name="Okada T."/>
            <person name="Watanabe K."/>
        </authorList>
    </citation>
    <scope>NUCLEOTIDE SEQUENCE [LARGE SCALE GENOMIC DNA]</scope>
</reference>
<sequence length="93" mass="10903">MALKSSASYSERQSNNLTGYSPSRRHTSFRAKAISRNYDNVHPEIEICLNRNTIVKELEDNVVTMKMSYHFKEYEEIQPDIDTHKPNYISHIL</sequence>
<dbReference type="Proteomes" id="UP001454036">
    <property type="component" value="Unassembled WGS sequence"/>
</dbReference>
<gene>
    <name evidence="2" type="ORF">LIER_05419</name>
</gene>
<evidence type="ECO:0000313" key="2">
    <source>
        <dbReference type="EMBL" id="GAA0145166.1"/>
    </source>
</evidence>
<name>A0AAV3P2C3_LITER</name>
<evidence type="ECO:0000256" key="1">
    <source>
        <dbReference type="SAM" id="MobiDB-lite"/>
    </source>
</evidence>
<proteinExistence type="predicted"/>
<keyword evidence="3" id="KW-1185">Reference proteome</keyword>
<feature type="compositionally biased region" description="Polar residues" evidence="1">
    <location>
        <begin position="1"/>
        <end position="21"/>
    </location>
</feature>
<accession>A0AAV3P2C3</accession>
<feature type="region of interest" description="Disordered" evidence="1">
    <location>
        <begin position="1"/>
        <end position="26"/>
    </location>
</feature>
<protein>
    <submittedName>
        <fullName evidence="2">Uncharacterized protein</fullName>
    </submittedName>
</protein>
<comment type="caution">
    <text evidence="2">The sequence shown here is derived from an EMBL/GenBank/DDBJ whole genome shotgun (WGS) entry which is preliminary data.</text>
</comment>
<dbReference type="AlphaFoldDB" id="A0AAV3P2C3"/>